<feature type="signal peptide" evidence="1">
    <location>
        <begin position="1"/>
        <end position="20"/>
    </location>
</feature>
<dbReference type="EMBL" id="JADWOX010000001">
    <property type="protein sequence ID" value="MBI1682366.1"/>
    <property type="molecule type" value="Genomic_DNA"/>
</dbReference>
<dbReference type="SUPFAM" id="SSF51126">
    <property type="entry name" value="Pectin lyase-like"/>
    <property type="match status" value="1"/>
</dbReference>
<gene>
    <name evidence="2" type="ORF">I4Q42_01645</name>
</gene>
<name>A0ABS0ST32_9CAUL</name>
<reference evidence="2 3" key="1">
    <citation type="submission" date="2020-11" db="EMBL/GenBank/DDBJ databases">
        <title>genome sequence of strain KACC 18849.</title>
        <authorList>
            <person name="Gao J."/>
            <person name="Zhang X."/>
        </authorList>
    </citation>
    <scope>NUCLEOTIDE SEQUENCE [LARGE SCALE GENOMIC DNA]</scope>
    <source>
        <strain evidence="2 3">KACC 18849</strain>
    </source>
</reference>
<organism evidence="2 3">
    <name type="scientific">Caulobacter hibisci</name>
    <dbReference type="NCBI Taxonomy" id="2035993"/>
    <lineage>
        <taxon>Bacteria</taxon>
        <taxon>Pseudomonadati</taxon>
        <taxon>Pseudomonadota</taxon>
        <taxon>Alphaproteobacteria</taxon>
        <taxon>Caulobacterales</taxon>
        <taxon>Caulobacteraceae</taxon>
        <taxon>Caulobacter</taxon>
    </lineage>
</organism>
<evidence type="ECO:0000313" key="3">
    <source>
        <dbReference type="Proteomes" id="UP000639859"/>
    </source>
</evidence>
<keyword evidence="1" id="KW-0732">Signal</keyword>
<accession>A0ABS0ST32</accession>
<feature type="chain" id="PRO_5047250068" evidence="1">
    <location>
        <begin position="21"/>
        <end position="270"/>
    </location>
</feature>
<keyword evidence="3" id="KW-1185">Reference proteome</keyword>
<dbReference type="Proteomes" id="UP000639859">
    <property type="component" value="Unassembled WGS sequence"/>
</dbReference>
<sequence>MSRLARAAALALLVATPAIAAPVVVVGPGNSASKRYTGMSNSYRWLDGKERDLNGLRLSKLYLTVTRGVVRIANGQSDVVIKDSTFILAKPQTGDSLPVAVEVVDGHDVLIERVTARNWRMEPVKGAYLNGDCFSGERLSYNVTLRQTYAIGCSDGGYDFKTTGLVLDRVTAEDVGFCLRIWGSAKATTVACKAWREGAVQVKPGASITIDTLKIFPAAGKPVTLFGVGKGATLIVKKCEGKLPAGSTVLFYQEGASAANTTVKLGATCL</sequence>
<evidence type="ECO:0000313" key="2">
    <source>
        <dbReference type="EMBL" id="MBI1682366.1"/>
    </source>
</evidence>
<dbReference type="InterPro" id="IPR011050">
    <property type="entry name" value="Pectin_lyase_fold/virulence"/>
</dbReference>
<comment type="caution">
    <text evidence="2">The sequence shown here is derived from an EMBL/GenBank/DDBJ whole genome shotgun (WGS) entry which is preliminary data.</text>
</comment>
<evidence type="ECO:0000256" key="1">
    <source>
        <dbReference type="SAM" id="SignalP"/>
    </source>
</evidence>
<protein>
    <submittedName>
        <fullName evidence="2">Uncharacterized protein</fullName>
    </submittedName>
</protein>
<dbReference type="RefSeq" id="WP_198574322.1">
    <property type="nucleotide sequence ID" value="NZ_JADWOX010000001.1"/>
</dbReference>
<proteinExistence type="predicted"/>